<dbReference type="GO" id="GO:0016740">
    <property type="term" value="F:transferase activity"/>
    <property type="evidence" value="ECO:0007669"/>
    <property type="project" value="UniProtKB-KW"/>
</dbReference>
<evidence type="ECO:0000256" key="1">
    <source>
        <dbReference type="SAM" id="MobiDB-lite"/>
    </source>
</evidence>
<feature type="transmembrane region" description="Helical" evidence="2">
    <location>
        <begin position="635"/>
        <end position="657"/>
    </location>
</feature>
<feature type="transmembrane region" description="Helical" evidence="2">
    <location>
        <begin position="370"/>
        <end position="387"/>
    </location>
</feature>
<feature type="transmembrane region" description="Helical" evidence="2">
    <location>
        <begin position="524"/>
        <end position="544"/>
    </location>
</feature>
<feature type="compositionally biased region" description="Low complexity" evidence="1">
    <location>
        <begin position="927"/>
        <end position="946"/>
    </location>
</feature>
<sequence>MSRRRLTTALLLFLPLFLPGLLAALWRCQLRWEAERRDRFVETVLDFEEMRRLAREEGWSLAKMLEEARHQGASSIGLSEDTLATLEAEGRITVLTYEDVLELSLESLIASPTTVLPEAPGALWVHSRQEELLDRIEHHLVWKLPIGRVQRLHRHMLLIRKSSPDFRERVGVGFSPEYLDMARQAGLGVVIRVFNYPGLEAEALQQIIRSLPDPGSVSALLFAEEEILGNRGALDAAITGIYERGFRVGWVEFHDQQGMPRLLDRLKGRRPIVRVHSISRRELDEAYTVPRAVARYVRAVRDRRLKMLYIRCFFQDKKKFIGDLVQFNMAYLGHIVRELGEWGFAIPRTDDERRQEPRHLVGTLSRGERLAIGLALLLGVPLAIGAARDRWPPARDLFLTVAVAGLAWLLLPAEQFTMVTGLTGAVAVPVLTCLWAIVRLEGEGAAPTLAGAAAQAVRFLARLALPGFVGGTLIAGLHAEVGYLLHFSQFRGIKVAFLLPVLIMLVWGLRRFGSGFFTLLARPLTIREGLLIMAVLAASLLYLLRSGNVTFLKPGEWEDLGRTFLENTLVARPRNKEFLVGYPAAFLFLFFWFRRQREILPILGLFMVMGQVSVVNTFCHFHSPLALAYLRGVNGLWLGLLAGMAALVGLLILRLVAALGDKDRQVLLVGYFGFGNLGDEILWRAFIAEGSRHRPDLDWLVLHRTGEAESLPPRTTLISRQSPAQLLEALAAARLVVIPGGGVLQASTSLASLLYYSLLLGIGRLAGARLGLPAQGLGPWQPRAAAAVGEAPLVTALARLVARLVIDGASYFSVRDGASLAEAQHLPGPPRDPPRTADLAFLLATPADPAKAAPDTSGDADRPATTTDRLRLGVILRGSCPDGAALARRLAGLSARLENLDLVPLALQAPEDLAPWADLELPPRHGPPTSATPAAGTPAGEATAGAVEPGDHALDRPVAARPRLLATPEEALTALQEIDILLSMRLHGCLLATLAGVPWIGVEVDPKIRGLGEDCRWPHVYPAAELLDDDRLIARLDELMTQRRAAAAHLRAEAAARRRLAAEDVRRCLQALPAASASAAGRAPAAAVPPA</sequence>
<feature type="transmembrane region" description="Helical" evidence="2">
    <location>
        <begin position="600"/>
        <end position="623"/>
    </location>
</feature>
<dbReference type="AlphaFoldDB" id="A0A367ZTH2"/>
<feature type="transmembrane region" description="Helical" evidence="2">
    <location>
        <begin position="578"/>
        <end position="593"/>
    </location>
</feature>
<dbReference type="PANTHER" id="PTHR36836">
    <property type="entry name" value="COLANIC ACID BIOSYNTHESIS PROTEIN WCAK"/>
    <property type="match status" value="1"/>
</dbReference>
<proteinExistence type="predicted"/>
<feature type="domain" description="Polysaccharide pyruvyl transferase" evidence="3">
    <location>
        <begin position="733"/>
        <end position="1005"/>
    </location>
</feature>
<feature type="transmembrane region" description="Helical" evidence="2">
    <location>
        <begin position="459"/>
        <end position="479"/>
    </location>
</feature>
<comment type="caution">
    <text evidence="4">The sequence shown here is derived from an EMBL/GenBank/DDBJ whole genome shotgun (WGS) entry which is preliminary data.</text>
</comment>
<dbReference type="PANTHER" id="PTHR36836:SF1">
    <property type="entry name" value="COLANIC ACID BIOSYNTHESIS PROTEIN WCAK"/>
    <property type="match status" value="1"/>
</dbReference>
<keyword evidence="2" id="KW-0812">Transmembrane</keyword>
<keyword evidence="2" id="KW-0472">Membrane</keyword>
<protein>
    <submittedName>
        <fullName evidence="4">Polysaccharide pyruvyl transferase</fullName>
    </submittedName>
</protein>
<dbReference type="Pfam" id="PF18949">
    <property type="entry name" value="DUF5693"/>
    <property type="match status" value="1"/>
</dbReference>
<dbReference type="Pfam" id="PF04230">
    <property type="entry name" value="PS_pyruv_trans"/>
    <property type="match status" value="1"/>
</dbReference>
<dbReference type="InterPro" id="IPR007345">
    <property type="entry name" value="Polysacch_pyruvyl_Trfase"/>
</dbReference>
<name>A0A367ZTH2_9BACT</name>
<organism evidence="4 5">
    <name type="scientific">Candidatus Ozemobacter sibiricus</name>
    <dbReference type="NCBI Taxonomy" id="2268124"/>
    <lineage>
        <taxon>Bacteria</taxon>
        <taxon>Candidatus Ozemobacteria</taxon>
        <taxon>Candidatus Ozemobacterales</taxon>
        <taxon>Candidatus Ozemobacteraceae</taxon>
        <taxon>Candidatus Ozemobacter</taxon>
    </lineage>
</organism>
<feature type="transmembrane region" description="Helical" evidence="2">
    <location>
        <begin position="394"/>
        <end position="411"/>
    </location>
</feature>
<gene>
    <name evidence="4" type="ORF">OZSIB_2215</name>
</gene>
<evidence type="ECO:0000313" key="5">
    <source>
        <dbReference type="Proteomes" id="UP000252355"/>
    </source>
</evidence>
<keyword evidence="4" id="KW-0808">Transferase</keyword>
<keyword evidence="2" id="KW-1133">Transmembrane helix</keyword>
<feature type="region of interest" description="Disordered" evidence="1">
    <location>
        <begin position="920"/>
        <end position="953"/>
    </location>
</feature>
<dbReference type="EMBL" id="QOQW01000002">
    <property type="protein sequence ID" value="RCK81346.1"/>
    <property type="molecule type" value="Genomic_DNA"/>
</dbReference>
<dbReference type="Proteomes" id="UP000252355">
    <property type="component" value="Unassembled WGS sequence"/>
</dbReference>
<accession>A0A367ZTH2</accession>
<evidence type="ECO:0000256" key="2">
    <source>
        <dbReference type="SAM" id="Phobius"/>
    </source>
</evidence>
<feature type="transmembrane region" description="Helical" evidence="2">
    <location>
        <begin position="491"/>
        <end position="512"/>
    </location>
</feature>
<dbReference type="InterPro" id="IPR043748">
    <property type="entry name" value="DUF5693"/>
</dbReference>
<evidence type="ECO:0000313" key="4">
    <source>
        <dbReference type="EMBL" id="RCK81346.1"/>
    </source>
</evidence>
<feature type="transmembrane region" description="Helical" evidence="2">
    <location>
        <begin position="417"/>
        <end position="438"/>
    </location>
</feature>
<reference evidence="4 5" key="1">
    <citation type="submission" date="2018-05" db="EMBL/GenBank/DDBJ databases">
        <title>A metagenomic window into the 2 km-deep terrestrial subsurface aquifer revealed taxonomically and functionally diverse microbial community comprising novel uncultured bacterial lineages.</title>
        <authorList>
            <person name="Kadnikov V.V."/>
            <person name="Mardanov A.V."/>
            <person name="Beletsky A.V."/>
            <person name="Banks D."/>
            <person name="Pimenov N.V."/>
            <person name="Frank Y.A."/>
            <person name="Karnachuk O.V."/>
            <person name="Ravin N.V."/>
        </authorList>
    </citation>
    <scope>NUCLEOTIDE SEQUENCE [LARGE SCALE GENOMIC DNA]</scope>
    <source>
        <strain evidence="4">BY5</strain>
    </source>
</reference>
<evidence type="ECO:0000259" key="3">
    <source>
        <dbReference type="Pfam" id="PF04230"/>
    </source>
</evidence>